<comment type="caution">
    <text evidence="7">The sequence shown here is derived from an EMBL/GenBank/DDBJ whole genome shotgun (WGS) entry which is preliminary data.</text>
</comment>
<dbReference type="GO" id="GO:0060320">
    <property type="term" value="P:rejection of self pollen"/>
    <property type="evidence" value="ECO:0007669"/>
    <property type="project" value="UniProtKB-KW"/>
</dbReference>
<keyword evidence="8" id="KW-1185">Reference proteome</keyword>
<proteinExistence type="inferred from homology"/>
<keyword evidence="4" id="KW-0964">Secreted</keyword>
<evidence type="ECO:0000256" key="2">
    <source>
        <dbReference type="ARBA" id="ARBA00005581"/>
    </source>
</evidence>
<evidence type="ECO:0000256" key="1">
    <source>
        <dbReference type="ARBA" id="ARBA00004613"/>
    </source>
</evidence>
<evidence type="ECO:0000256" key="3">
    <source>
        <dbReference type="ARBA" id="ARBA00022471"/>
    </source>
</evidence>
<keyword evidence="3" id="KW-0713">Self-incompatibility</keyword>
<protein>
    <recommendedName>
        <fullName evidence="9">S-protein homolog</fullName>
    </recommendedName>
</protein>
<evidence type="ECO:0000256" key="5">
    <source>
        <dbReference type="ARBA" id="ARBA00022729"/>
    </source>
</evidence>
<keyword evidence="5 6" id="KW-0732">Signal</keyword>
<name>A0A830D6S0_9LAMI</name>
<evidence type="ECO:0008006" key="9">
    <source>
        <dbReference type="Google" id="ProtNLM"/>
    </source>
</evidence>
<dbReference type="AlphaFoldDB" id="A0A830D6S0"/>
<dbReference type="InterPro" id="IPR010264">
    <property type="entry name" value="Self-incomp_S1"/>
</dbReference>
<evidence type="ECO:0000313" key="8">
    <source>
        <dbReference type="Proteomes" id="UP000653305"/>
    </source>
</evidence>
<dbReference type="OrthoDB" id="876876at2759"/>
<feature type="chain" id="PRO_5036477499" description="S-protein homolog" evidence="6">
    <location>
        <begin position="21"/>
        <end position="110"/>
    </location>
</feature>
<evidence type="ECO:0000313" key="7">
    <source>
        <dbReference type="EMBL" id="GFQ07407.1"/>
    </source>
</evidence>
<comment type="subcellular location">
    <subcellularLocation>
        <location evidence="1">Secreted</location>
    </subcellularLocation>
</comment>
<evidence type="ECO:0000256" key="4">
    <source>
        <dbReference type="ARBA" id="ARBA00022525"/>
    </source>
</evidence>
<dbReference type="Pfam" id="PF05938">
    <property type="entry name" value="Self-incomp_S1"/>
    <property type="match status" value="1"/>
</dbReference>
<comment type="similarity">
    <text evidence="2">Belongs to the plant self-incompatibility (S1) protein family.</text>
</comment>
<dbReference type="GO" id="GO:0005576">
    <property type="term" value="C:extracellular region"/>
    <property type="evidence" value="ECO:0007669"/>
    <property type="project" value="UniProtKB-SubCell"/>
</dbReference>
<accession>A0A830D6S0</accession>
<evidence type="ECO:0000256" key="6">
    <source>
        <dbReference type="SAM" id="SignalP"/>
    </source>
</evidence>
<gene>
    <name evidence="7" type="ORF">PHJA_002884800</name>
</gene>
<reference evidence="7" key="1">
    <citation type="submission" date="2020-07" db="EMBL/GenBank/DDBJ databases">
        <title>Ethylene signaling mediates host invasion by parasitic plants.</title>
        <authorList>
            <person name="Yoshida S."/>
        </authorList>
    </citation>
    <scope>NUCLEOTIDE SEQUENCE</scope>
    <source>
        <strain evidence="7">Okayama</strain>
    </source>
</reference>
<dbReference type="Proteomes" id="UP000653305">
    <property type="component" value="Unassembled WGS sequence"/>
</dbReference>
<organism evidence="7 8">
    <name type="scientific">Phtheirospermum japonicum</name>
    <dbReference type="NCBI Taxonomy" id="374723"/>
    <lineage>
        <taxon>Eukaryota</taxon>
        <taxon>Viridiplantae</taxon>
        <taxon>Streptophyta</taxon>
        <taxon>Embryophyta</taxon>
        <taxon>Tracheophyta</taxon>
        <taxon>Spermatophyta</taxon>
        <taxon>Magnoliopsida</taxon>
        <taxon>eudicotyledons</taxon>
        <taxon>Gunneridae</taxon>
        <taxon>Pentapetalae</taxon>
        <taxon>asterids</taxon>
        <taxon>lamiids</taxon>
        <taxon>Lamiales</taxon>
        <taxon>Orobanchaceae</taxon>
        <taxon>Orobanchaceae incertae sedis</taxon>
        <taxon>Phtheirospermum</taxon>
    </lineage>
</organism>
<sequence>MKSLLIFFLVVLNILQIALTCSLSGEVNVLVINNLPSSTPPLRLNCASGDHEIGFHTLKVNEQFPWKFCMGLRTLFLSFVRDRNKKVLLFTKPDYFKNIFSINPIIFWPL</sequence>
<dbReference type="EMBL" id="BMAC01001490">
    <property type="protein sequence ID" value="GFQ07407.1"/>
    <property type="molecule type" value="Genomic_DNA"/>
</dbReference>
<feature type="signal peptide" evidence="6">
    <location>
        <begin position="1"/>
        <end position="20"/>
    </location>
</feature>